<reference evidence="2 3" key="3">
    <citation type="submission" date="2019-11" db="EMBL/GenBank/DDBJ databases">
        <title>A de novo genome assembly of a pear dwarfing rootstock.</title>
        <authorList>
            <person name="Wang F."/>
            <person name="Wang J."/>
            <person name="Li S."/>
            <person name="Zhang Y."/>
            <person name="Fang M."/>
            <person name="Ma L."/>
            <person name="Zhao Y."/>
            <person name="Jiang S."/>
        </authorList>
    </citation>
    <scope>NUCLEOTIDE SEQUENCE [LARGE SCALE GENOMIC DNA]</scope>
    <source>
        <strain evidence="2">S2</strain>
        <tissue evidence="2">Leaf</tissue>
    </source>
</reference>
<dbReference type="GO" id="GO:0003676">
    <property type="term" value="F:nucleic acid binding"/>
    <property type="evidence" value="ECO:0007669"/>
    <property type="project" value="InterPro"/>
</dbReference>
<dbReference type="InterPro" id="IPR044730">
    <property type="entry name" value="RNase_H-like_dom_plant"/>
</dbReference>
<sequence>MVELLAVREGVRLATDRLLDHVIVESDSLQVVQAIGHRIHGSSMMDLLVDDIHALLRGFVDSQDHLPFTRVKLKTEVKYMGPSTAPEMDGFALRNQQVALEVVRDHIGAFRGVVPIRIPSLISVLAIELYVMVGICNSYASFLPLIVELDSAIAMQM</sequence>
<dbReference type="EMBL" id="SMOL01000559">
    <property type="protein sequence ID" value="KAB2605719.1"/>
    <property type="molecule type" value="Genomic_DNA"/>
</dbReference>
<dbReference type="InterPro" id="IPR002156">
    <property type="entry name" value="RNaseH_domain"/>
</dbReference>
<reference evidence="2 3" key="1">
    <citation type="submission" date="2019-09" db="EMBL/GenBank/DDBJ databases">
        <authorList>
            <person name="Ou C."/>
        </authorList>
    </citation>
    <scope>NUCLEOTIDE SEQUENCE [LARGE SCALE GENOMIC DNA]</scope>
    <source>
        <strain evidence="2">S2</strain>
        <tissue evidence="2">Leaf</tissue>
    </source>
</reference>
<dbReference type="GO" id="GO:0004523">
    <property type="term" value="F:RNA-DNA hybrid ribonuclease activity"/>
    <property type="evidence" value="ECO:0007669"/>
    <property type="project" value="InterPro"/>
</dbReference>
<feature type="domain" description="RNase H type-1" evidence="1">
    <location>
        <begin position="1"/>
        <end position="60"/>
    </location>
</feature>
<comment type="caution">
    <text evidence="2">The sequence shown here is derived from an EMBL/GenBank/DDBJ whole genome shotgun (WGS) entry which is preliminary data.</text>
</comment>
<accession>A0A5N5FRF6</accession>
<evidence type="ECO:0000259" key="1">
    <source>
        <dbReference type="Pfam" id="PF13456"/>
    </source>
</evidence>
<evidence type="ECO:0000313" key="3">
    <source>
        <dbReference type="Proteomes" id="UP000327157"/>
    </source>
</evidence>
<proteinExistence type="predicted"/>
<dbReference type="Pfam" id="PF13456">
    <property type="entry name" value="RVT_3"/>
    <property type="match status" value="1"/>
</dbReference>
<protein>
    <recommendedName>
        <fullName evidence="1">RNase H type-1 domain-containing protein</fullName>
    </recommendedName>
</protein>
<organism evidence="2 3">
    <name type="scientific">Pyrus ussuriensis x Pyrus communis</name>
    <dbReference type="NCBI Taxonomy" id="2448454"/>
    <lineage>
        <taxon>Eukaryota</taxon>
        <taxon>Viridiplantae</taxon>
        <taxon>Streptophyta</taxon>
        <taxon>Embryophyta</taxon>
        <taxon>Tracheophyta</taxon>
        <taxon>Spermatophyta</taxon>
        <taxon>Magnoliopsida</taxon>
        <taxon>eudicotyledons</taxon>
        <taxon>Gunneridae</taxon>
        <taxon>Pentapetalae</taxon>
        <taxon>rosids</taxon>
        <taxon>fabids</taxon>
        <taxon>Rosales</taxon>
        <taxon>Rosaceae</taxon>
        <taxon>Amygdaloideae</taxon>
        <taxon>Maleae</taxon>
        <taxon>Pyrus</taxon>
    </lineage>
</organism>
<dbReference type="AlphaFoldDB" id="A0A5N5FRF6"/>
<keyword evidence="3" id="KW-1185">Reference proteome</keyword>
<dbReference type="CDD" id="cd06222">
    <property type="entry name" value="RNase_H_like"/>
    <property type="match status" value="1"/>
</dbReference>
<gene>
    <name evidence="2" type="ORF">D8674_005436</name>
</gene>
<name>A0A5N5FRF6_9ROSA</name>
<dbReference type="Proteomes" id="UP000327157">
    <property type="component" value="Chromosome 11"/>
</dbReference>
<evidence type="ECO:0000313" key="2">
    <source>
        <dbReference type="EMBL" id="KAB2605719.1"/>
    </source>
</evidence>
<reference evidence="3" key="2">
    <citation type="submission" date="2019-10" db="EMBL/GenBank/DDBJ databases">
        <title>A de novo genome assembly of a pear dwarfing rootstock.</title>
        <authorList>
            <person name="Wang F."/>
            <person name="Wang J."/>
            <person name="Li S."/>
            <person name="Zhang Y."/>
            <person name="Fang M."/>
            <person name="Ma L."/>
            <person name="Zhao Y."/>
            <person name="Jiang S."/>
        </authorList>
    </citation>
    <scope>NUCLEOTIDE SEQUENCE [LARGE SCALE GENOMIC DNA]</scope>
</reference>